<reference evidence="3" key="1">
    <citation type="submission" date="2016-11" db="EMBL/GenBank/DDBJ databases">
        <authorList>
            <person name="Varghese N."/>
            <person name="Submissions S."/>
        </authorList>
    </citation>
    <scope>NUCLEOTIDE SEQUENCE [LARGE SCALE GENOMIC DNA]</scope>
    <source>
        <strain evidence="3">DSM 3661</strain>
    </source>
</reference>
<evidence type="ECO:0000256" key="1">
    <source>
        <dbReference type="SAM" id="Coils"/>
    </source>
</evidence>
<proteinExistence type="predicted"/>
<dbReference type="AlphaFoldDB" id="A0A1M7IBP6"/>
<organism evidence="2 3">
    <name type="scientific">Flavobacterium xanthum</name>
    <dbReference type="NCBI Taxonomy" id="69322"/>
    <lineage>
        <taxon>Bacteria</taxon>
        <taxon>Pseudomonadati</taxon>
        <taxon>Bacteroidota</taxon>
        <taxon>Flavobacteriia</taxon>
        <taxon>Flavobacteriales</taxon>
        <taxon>Flavobacteriaceae</taxon>
        <taxon>Flavobacterium</taxon>
    </lineage>
</organism>
<dbReference type="EMBL" id="FRBU01000033">
    <property type="protein sequence ID" value="SHM37867.1"/>
    <property type="molecule type" value="Genomic_DNA"/>
</dbReference>
<keyword evidence="3" id="KW-1185">Reference proteome</keyword>
<name>A0A1M7IBP6_9FLAO</name>
<sequence length="112" mass="13308">MNTTNLIPLSLLYMQYNLEMSFFFNLNEMGLLEILTVDETKYVRPESVHAIEKMIRLHQELEVNMHGIDVILNLLEKIERLQHELISVKNRLSLYESMLLPKKRTTFCVNLR</sequence>
<gene>
    <name evidence="2" type="ORF">SAMN05443669_103331</name>
</gene>
<keyword evidence="1" id="KW-0175">Coiled coil</keyword>
<dbReference type="RefSeq" id="WP_175547757.1">
    <property type="nucleotide sequence ID" value="NZ_FRBU01000033.1"/>
</dbReference>
<dbReference type="Pfam" id="PF13591">
    <property type="entry name" value="MerR_2"/>
    <property type="match status" value="1"/>
</dbReference>
<protein>
    <submittedName>
        <fullName evidence="2">MerR HTH family regulatory protein</fullName>
    </submittedName>
</protein>
<feature type="coiled-coil region" evidence="1">
    <location>
        <begin position="71"/>
        <end position="98"/>
    </location>
</feature>
<evidence type="ECO:0000313" key="3">
    <source>
        <dbReference type="Proteomes" id="UP000184260"/>
    </source>
</evidence>
<dbReference type="Proteomes" id="UP000184260">
    <property type="component" value="Unassembled WGS sequence"/>
</dbReference>
<accession>A0A1M7IBP6</accession>
<dbReference type="Gene3D" id="1.10.1660.10">
    <property type="match status" value="1"/>
</dbReference>
<evidence type="ECO:0000313" key="2">
    <source>
        <dbReference type="EMBL" id="SHM37867.1"/>
    </source>
</evidence>